<keyword evidence="5" id="KW-1185">Reference proteome</keyword>
<feature type="transmembrane region" description="Helical" evidence="1">
    <location>
        <begin position="122"/>
        <end position="141"/>
    </location>
</feature>
<dbReference type="RefSeq" id="WP_160766683.1">
    <property type="nucleotide sequence ID" value="NZ_JAUSWK010000001.1"/>
</dbReference>
<dbReference type="Proteomes" id="UP000439914">
    <property type="component" value="Unassembled WGS sequence"/>
</dbReference>
<reference evidence="3 4" key="1">
    <citation type="submission" date="2019-12" db="EMBL/GenBank/DDBJ databases">
        <title>Genomic-based taxomic classification of the family Erythrobacteraceae.</title>
        <authorList>
            <person name="Xu L."/>
        </authorList>
    </citation>
    <scope>NUCLEOTIDE SEQUENCE [LARGE SCALE GENOMIC DNA]</scope>
    <source>
        <strain evidence="3 4">CGMCC 1.8703</strain>
    </source>
</reference>
<protein>
    <recommendedName>
        <fullName evidence="6">DUF2269 family protein</fullName>
    </recommendedName>
</protein>
<dbReference type="Proteomes" id="UP001238601">
    <property type="component" value="Unassembled WGS sequence"/>
</dbReference>
<accession>A0A6I4UAG7</accession>
<dbReference type="EMBL" id="JAUSWK010000001">
    <property type="protein sequence ID" value="MDQ0565409.1"/>
    <property type="molecule type" value="Genomic_DNA"/>
</dbReference>
<feature type="transmembrane region" description="Helical" evidence="1">
    <location>
        <begin position="71"/>
        <end position="88"/>
    </location>
</feature>
<keyword evidence="1" id="KW-0812">Transmembrane</keyword>
<name>A0A6I4UAG7_9SPHN</name>
<sequence length="146" mass="15272">MTAPNDVTLGIAEHQAAGTAARVDAIQAQWHAGGVRPLAVFAMFGDLVFIGIYGAGSWIAGRSFMRMGGTVRTIGAVVAAAALVFVLTDYTETLLQLAQLLRDAGADRLAGIAATVRPIKNATWAATFVGVVAAWLILRLLPQPLD</sequence>
<comment type="caution">
    <text evidence="3">The sequence shown here is derived from an EMBL/GenBank/DDBJ whole genome shotgun (WGS) entry which is preliminary data.</text>
</comment>
<organism evidence="3 4">
    <name type="scientific">Qipengyuania citrea</name>
    <dbReference type="NCBI Taxonomy" id="225971"/>
    <lineage>
        <taxon>Bacteria</taxon>
        <taxon>Pseudomonadati</taxon>
        <taxon>Pseudomonadota</taxon>
        <taxon>Alphaproteobacteria</taxon>
        <taxon>Sphingomonadales</taxon>
        <taxon>Erythrobacteraceae</taxon>
        <taxon>Qipengyuania</taxon>
    </lineage>
</organism>
<keyword evidence="1" id="KW-1133">Transmembrane helix</keyword>
<feature type="transmembrane region" description="Helical" evidence="1">
    <location>
        <begin position="38"/>
        <end position="59"/>
    </location>
</feature>
<evidence type="ECO:0000313" key="4">
    <source>
        <dbReference type="Proteomes" id="UP000439914"/>
    </source>
</evidence>
<dbReference type="AlphaFoldDB" id="A0A6I4UAG7"/>
<evidence type="ECO:0000313" key="2">
    <source>
        <dbReference type="EMBL" id="MDQ0565409.1"/>
    </source>
</evidence>
<dbReference type="GeneID" id="93685768"/>
<evidence type="ECO:0000256" key="1">
    <source>
        <dbReference type="SAM" id="Phobius"/>
    </source>
</evidence>
<evidence type="ECO:0000313" key="5">
    <source>
        <dbReference type="Proteomes" id="UP001238601"/>
    </source>
</evidence>
<proteinExistence type="predicted"/>
<gene>
    <name evidence="3" type="ORF">GRI55_07310</name>
    <name evidence="2" type="ORF">QOZ97_000919</name>
</gene>
<dbReference type="EMBL" id="WTYG01000002">
    <property type="protein sequence ID" value="MXP35578.1"/>
    <property type="molecule type" value="Genomic_DNA"/>
</dbReference>
<evidence type="ECO:0008006" key="6">
    <source>
        <dbReference type="Google" id="ProtNLM"/>
    </source>
</evidence>
<evidence type="ECO:0000313" key="3">
    <source>
        <dbReference type="EMBL" id="MXP35578.1"/>
    </source>
</evidence>
<keyword evidence="1" id="KW-0472">Membrane</keyword>
<reference evidence="2 5" key="2">
    <citation type="submission" date="2023-07" db="EMBL/GenBank/DDBJ databases">
        <title>Genomic Encyclopedia of Type Strains, Phase IV (KMG-IV): sequencing the most valuable type-strain genomes for metagenomic binning, comparative biology and taxonomic classification.</title>
        <authorList>
            <person name="Goeker M."/>
        </authorList>
    </citation>
    <scope>NUCLEOTIDE SEQUENCE [LARGE SCALE GENOMIC DNA]</scope>
    <source>
        <strain evidence="2 5">DSM 14432</strain>
    </source>
</reference>